<sequence>MKNEKIYLSNPYNFNDPYDSAFSIDIEKFKEDIKKLQNKS</sequence>
<comment type="caution">
    <text evidence="1">The sequence shown here is derived from an EMBL/GenBank/DDBJ whole genome shotgun (WGS) entry which is preliminary data.</text>
</comment>
<dbReference type="Proteomes" id="UP000003489">
    <property type="component" value="Unassembled WGS sequence"/>
</dbReference>
<dbReference type="PATRIC" id="fig|483214.13.peg.84"/>
<protein>
    <submittedName>
        <fullName evidence="1">Uncharacterized protein</fullName>
    </submittedName>
</protein>
<evidence type="ECO:0000313" key="2">
    <source>
        <dbReference type="Proteomes" id="UP000003489"/>
    </source>
</evidence>
<reference evidence="1 2" key="2">
    <citation type="submission" date="2008-11" db="EMBL/GenBank/DDBJ databases">
        <title>Draft genome sequence of Methanobrevibacter smithii (DSM 2375).</title>
        <authorList>
            <person name="Sudarsanam P."/>
            <person name="Ley R."/>
            <person name="Guruge J."/>
            <person name="Turnbaugh P.J."/>
            <person name="Mahowald M."/>
            <person name="Liep D."/>
            <person name="Gordon J."/>
        </authorList>
    </citation>
    <scope>NUCLEOTIDE SEQUENCE [LARGE SCALE GENOMIC DNA]</scope>
    <source>
        <strain evidence="1 2">DSM 2375</strain>
    </source>
</reference>
<organism evidence="1 2">
    <name type="scientific">Methanobrevibacter smithii DSM 2375</name>
    <dbReference type="NCBI Taxonomy" id="483214"/>
    <lineage>
        <taxon>Archaea</taxon>
        <taxon>Methanobacteriati</taxon>
        <taxon>Methanobacteriota</taxon>
        <taxon>Methanomada group</taxon>
        <taxon>Methanobacteria</taxon>
        <taxon>Methanobacteriales</taxon>
        <taxon>Methanobacteriaceae</taxon>
        <taxon>Methanobrevibacter</taxon>
    </lineage>
</organism>
<reference evidence="1 2" key="1">
    <citation type="submission" date="2008-10" db="EMBL/GenBank/DDBJ databases">
        <authorList>
            <person name="Fulton L."/>
            <person name="Clifton S."/>
            <person name="Fulton B."/>
            <person name="Xu J."/>
            <person name="Minx P."/>
            <person name="Pepin K.H."/>
            <person name="Johnson M."/>
            <person name="Bhonagiri V."/>
            <person name="Nash W.E."/>
            <person name="Mardis E.R."/>
            <person name="Wilson R.K."/>
        </authorList>
    </citation>
    <scope>NUCLEOTIDE SEQUENCE [LARGE SCALE GENOMIC DNA]</scope>
    <source>
        <strain evidence="1 2">DSM 2375</strain>
    </source>
</reference>
<dbReference type="HOGENOM" id="CLU_3282933_0_0_2"/>
<name>B9ACL6_METSM</name>
<dbReference type="AlphaFoldDB" id="B9ACL6"/>
<accession>B9ACL6</accession>
<evidence type="ECO:0000313" key="1">
    <source>
        <dbReference type="EMBL" id="EEE41206.1"/>
    </source>
</evidence>
<proteinExistence type="predicted"/>
<dbReference type="EMBL" id="ABYW01000001">
    <property type="protein sequence ID" value="EEE41206.1"/>
    <property type="molecule type" value="Genomic_DNA"/>
</dbReference>
<dbReference type="RefSeq" id="WP_004034792.1">
    <property type="nucleotide sequence ID" value="NZ_DS996911.1"/>
</dbReference>
<gene>
    <name evidence="1" type="ORF">METSMIALI_00087</name>
</gene>